<accession>A0A8H6FQP7</accession>
<dbReference type="GeneID" id="59290544"/>
<proteinExistence type="predicted"/>
<evidence type="ECO:0000313" key="2">
    <source>
        <dbReference type="EMBL" id="KAF6232927.1"/>
    </source>
</evidence>
<evidence type="ECO:0000256" key="1">
    <source>
        <dbReference type="SAM" id="MobiDB-lite"/>
    </source>
</evidence>
<organism evidence="2 3">
    <name type="scientific">Letharia columbiana</name>
    <dbReference type="NCBI Taxonomy" id="112416"/>
    <lineage>
        <taxon>Eukaryota</taxon>
        <taxon>Fungi</taxon>
        <taxon>Dikarya</taxon>
        <taxon>Ascomycota</taxon>
        <taxon>Pezizomycotina</taxon>
        <taxon>Lecanoromycetes</taxon>
        <taxon>OSLEUM clade</taxon>
        <taxon>Lecanoromycetidae</taxon>
        <taxon>Lecanorales</taxon>
        <taxon>Lecanorineae</taxon>
        <taxon>Parmeliaceae</taxon>
        <taxon>Letharia</taxon>
    </lineage>
</organism>
<evidence type="ECO:0000313" key="3">
    <source>
        <dbReference type="Proteomes" id="UP000578531"/>
    </source>
</evidence>
<reference evidence="2 3" key="1">
    <citation type="journal article" date="2020" name="Genomics">
        <title>Complete, high-quality genomes from long-read metagenomic sequencing of two wolf lichen thalli reveals enigmatic genome architecture.</title>
        <authorList>
            <person name="McKenzie S.K."/>
            <person name="Walston R.F."/>
            <person name="Allen J.L."/>
        </authorList>
    </citation>
    <scope>NUCLEOTIDE SEQUENCE [LARGE SCALE GENOMIC DNA]</scope>
    <source>
        <strain evidence="2">WasteWater2</strain>
    </source>
</reference>
<dbReference type="AlphaFoldDB" id="A0A8H6FQP7"/>
<dbReference type="EMBL" id="JACCJC010000044">
    <property type="protein sequence ID" value="KAF6232927.1"/>
    <property type="molecule type" value="Genomic_DNA"/>
</dbReference>
<dbReference type="Proteomes" id="UP000578531">
    <property type="component" value="Unassembled WGS sequence"/>
</dbReference>
<gene>
    <name evidence="2" type="ORF">HO173_008890</name>
</gene>
<dbReference type="RefSeq" id="XP_037162350.1">
    <property type="nucleotide sequence ID" value="XM_037310786.1"/>
</dbReference>
<sequence length="64" mass="7473">MLRATGKEETDVMKRLLTWWKKKEKKTETAKTKTKTRSPRQGQRKANGENNQSSTMRSTIAWCT</sequence>
<keyword evidence="3" id="KW-1185">Reference proteome</keyword>
<feature type="compositionally biased region" description="Polar residues" evidence="1">
    <location>
        <begin position="48"/>
        <end position="58"/>
    </location>
</feature>
<name>A0A8H6FQP7_9LECA</name>
<protein>
    <submittedName>
        <fullName evidence="2">Uncharacterized protein</fullName>
    </submittedName>
</protein>
<feature type="region of interest" description="Disordered" evidence="1">
    <location>
        <begin position="20"/>
        <end position="64"/>
    </location>
</feature>
<comment type="caution">
    <text evidence="2">The sequence shown here is derived from an EMBL/GenBank/DDBJ whole genome shotgun (WGS) entry which is preliminary data.</text>
</comment>